<dbReference type="PANTHER" id="PTHR33678">
    <property type="entry name" value="BLL1576 PROTEIN"/>
    <property type="match status" value="1"/>
</dbReference>
<proteinExistence type="predicted"/>
<evidence type="ECO:0000259" key="2">
    <source>
        <dbReference type="Pfam" id="PF03050"/>
    </source>
</evidence>
<accession>A0A857CYL6</accession>
<gene>
    <name evidence="5" type="ORF">GQR42_01605</name>
    <name evidence="6" type="ORF">GQR42_17675</name>
</gene>
<dbReference type="AlphaFoldDB" id="A0A857CYL6"/>
<sequence>MDEKQLLEMSGIDAEDWEQTPASVRRLVVQLGLKIEQLEQHLKELQDSKEGLEEKVNRNSQNSHSSPASDSPNVEKTKKKKPTGKKRGGQPGHPGHSRSLYPVEACDSVTNHYPKTCPCCGEPLQGVDPSPYRHQVVEIPPIKLQIAEHRLHQLTCTRCGQTSRATLPEEVEASGYGETVVAIVSVLSGMYRHSVRMVVSAMSDLFGVKISLGTVNRLRKEASEAVSASVEEVKAYIQAAPIVGADETGFGQGNADGENPQSKRAWLWVAVTPLVSFFCVELSRSTAAAQGLLGENFEGILNSDRYKAYNWVDVDRRQLCWAHLKREFTKISERSGVSRQLGRDLLAQQKKLFRLWHRVRDGTLSRTQFQSLVSPIRERVRSLLSSGADYQIGSREKTPLAKTVRTCRQLLKVESALWLFVTVEGLEPTNNAAERAIRQAVLWRRTSFGSQSEAGSIFVARMLTVVTSLRSQNRNVLEFMTDAVRASRKGSASPSLLPQESTSTGSIPLAA</sequence>
<evidence type="ECO:0000259" key="4">
    <source>
        <dbReference type="Pfam" id="PF20042"/>
    </source>
</evidence>
<dbReference type="InterPro" id="IPR004291">
    <property type="entry name" value="Transposase_IS66_central"/>
</dbReference>
<dbReference type="InterPro" id="IPR045618">
    <property type="entry name" value="DUF6444"/>
</dbReference>
<dbReference type="Proteomes" id="UP000438345">
    <property type="component" value="Chromosome"/>
</dbReference>
<dbReference type="Pfam" id="PF20042">
    <property type="entry name" value="DUF6444"/>
    <property type="match status" value="1"/>
</dbReference>
<evidence type="ECO:0000313" key="6">
    <source>
        <dbReference type="EMBL" id="QGZ91064.1"/>
    </source>
</evidence>
<feature type="compositionally biased region" description="Polar residues" evidence="1">
    <location>
        <begin position="58"/>
        <end position="74"/>
    </location>
</feature>
<organism evidence="5 7">
    <name type="scientific">Microcystis aeruginosa FD4</name>
    <dbReference type="NCBI Taxonomy" id="2686288"/>
    <lineage>
        <taxon>Bacteria</taxon>
        <taxon>Bacillati</taxon>
        <taxon>Cyanobacteriota</taxon>
        <taxon>Cyanophyceae</taxon>
        <taxon>Oscillatoriophycideae</taxon>
        <taxon>Chroococcales</taxon>
        <taxon>Microcystaceae</taxon>
        <taxon>Microcystis</taxon>
    </lineage>
</organism>
<evidence type="ECO:0000256" key="1">
    <source>
        <dbReference type="SAM" id="MobiDB-lite"/>
    </source>
</evidence>
<dbReference type="NCBIfam" id="NF033517">
    <property type="entry name" value="transpos_IS66"/>
    <property type="match status" value="1"/>
</dbReference>
<evidence type="ECO:0000259" key="3">
    <source>
        <dbReference type="Pfam" id="PF13005"/>
    </source>
</evidence>
<dbReference type="Pfam" id="PF13005">
    <property type="entry name" value="zf-IS66"/>
    <property type="match status" value="1"/>
</dbReference>
<dbReference type="PANTHER" id="PTHR33678:SF1">
    <property type="entry name" value="BLL1576 PROTEIN"/>
    <property type="match status" value="1"/>
</dbReference>
<dbReference type="RefSeq" id="WP_158198643.1">
    <property type="nucleotide sequence ID" value="NZ_CP046973.1"/>
</dbReference>
<feature type="domain" description="DUF6444" evidence="4">
    <location>
        <begin position="33"/>
        <end position="98"/>
    </location>
</feature>
<dbReference type="EMBL" id="CP046973">
    <property type="protein sequence ID" value="QGZ91064.1"/>
    <property type="molecule type" value="Genomic_DNA"/>
</dbReference>
<feature type="compositionally biased region" description="Basic residues" evidence="1">
    <location>
        <begin position="77"/>
        <end position="88"/>
    </location>
</feature>
<feature type="domain" description="Transposase IS66 zinc-finger binding" evidence="3">
    <location>
        <begin position="114"/>
        <end position="160"/>
    </location>
</feature>
<evidence type="ECO:0000313" key="7">
    <source>
        <dbReference type="Proteomes" id="UP000438345"/>
    </source>
</evidence>
<dbReference type="EMBL" id="CP046973">
    <property type="protein sequence ID" value="QGZ88508.1"/>
    <property type="molecule type" value="Genomic_DNA"/>
</dbReference>
<protein>
    <submittedName>
        <fullName evidence="5">IS66 family transposase</fullName>
    </submittedName>
</protein>
<feature type="compositionally biased region" description="Basic and acidic residues" evidence="1">
    <location>
        <begin position="46"/>
        <end position="57"/>
    </location>
</feature>
<evidence type="ECO:0000313" key="5">
    <source>
        <dbReference type="EMBL" id="QGZ88508.1"/>
    </source>
</evidence>
<feature type="domain" description="Transposase IS66 central" evidence="2">
    <location>
        <begin position="202"/>
        <end position="455"/>
    </location>
</feature>
<name>A0A857CYL6_MICAE</name>
<feature type="region of interest" description="Disordered" evidence="1">
    <location>
        <begin position="490"/>
        <end position="511"/>
    </location>
</feature>
<feature type="region of interest" description="Disordered" evidence="1">
    <location>
        <begin position="46"/>
        <end position="101"/>
    </location>
</feature>
<reference evidence="5 7" key="1">
    <citation type="submission" date="2019-12" db="EMBL/GenBank/DDBJ databases">
        <title>Complete genome sequence of Microcystis aeruginosa strain FD4.</title>
        <authorList>
            <person name="Urakawa H."/>
        </authorList>
    </citation>
    <scope>NUCLEOTIDE SEQUENCE [LARGE SCALE GENOMIC DNA]</scope>
    <source>
        <strain evidence="5 7">FD4</strain>
    </source>
</reference>
<dbReference type="InterPro" id="IPR052344">
    <property type="entry name" value="Transposase-related"/>
</dbReference>
<feature type="region of interest" description="Disordered" evidence="1">
    <location>
        <begin position="1"/>
        <end position="22"/>
    </location>
</feature>
<dbReference type="Pfam" id="PF03050">
    <property type="entry name" value="DDE_Tnp_IS66"/>
    <property type="match status" value="1"/>
</dbReference>
<dbReference type="InterPro" id="IPR024474">
    <property type="entry name" value="Znf_dom_IS66"/>
</dbReference>